<feature type="compositionally biased region" description="Basic and acidic residues" evidence="1">
    <location>
        <begin position="104"/>
        <end position="116"/>
    </location>
</feature>
<evidence type="ECO:0000313" key="3">
    <source>
        <dbReference type="Proteomes" id="UP000238274"/>
    </source>
</evidence>
<feature type="compositionally biased region" description="Low complexity" evidence="1">
    <location>
        <begin position="347"/>
        <end position="369"/>
    </location>
</feature>
<feature type="region of interest" description="Disordered" evidence="1">
    <location>
        <begin position="81"/>
        <end position="116"/>
    </location>
</feature>
<feature type="region of interest" description="Disordered" evidence="1">
    <location>
        <begin position="278"/>
        <end position="397"/>
    </location>
</feature>
<dbReference type="PANTHER" id="PTHR15141">
    <property type="entry name" value="TRANSCRIPTION ELONGATION FACTOR B POLYPEPTIDE 3"/>
    <property type="match status" value="1"/>
</dbReference>
<comment type="caution">
    <text evidence="2">The sequence shown here is derived from an EMBL/GenBank/DDBJ whole genome shotgun (WGS) entry which is preliminary data.</text>
</comment>
<evidence type="ECO:0000256" key="1">
    <source>
        <dbReference type="SAM" id="MobiDB-lite"/>
    </source>
</evidence>
<dbReference type="PANTHER" id="PTHR15141:SF76">
    <property type="entry name" value="TRANSCRIPTION ELONGATION FACTOR B POLYPEPTIDE 3"/>
    <property type="match status" value="1"/>
</dbReference>
<accession>A0A2S4VVC9</accession>
<gene>
    <name evidence="2" type="ORF">PSHT_07700</name>
</gene>
<name>A0A2S4VVC9_9BASI</name>
<dbReference type="Gene3D" id="6.10.250.3180">
    <property type="match status" value="1"/>
</dbReference>
<reference evidence="2 3" key="1">
    <citation type="submission" date="2017-12" db="EMBL/GenBank/DDBJ databases">
        <title>Gene loss provides genomic basis for host adaptation in cereal stripe rust fungi.</title>
        <authorList>
            <person name="Xia C."/>
        </authorList>
    </citation>
    <scope>NUCLEOTIDE SEQUENCE [LARGE SCALE GENOMIC DNA]</scope>
    <source>
        <strain evidence="2 3">93TX-2</strain>
    </source>
</reference>
<dbReference type="OrthoDB" id="21513at2759"/>
<dbReference type="VEuPathDB" id="FungiDB:PSTT_12830"/>
<proteinExistence type="predicted"/>
<keyword evidence="3" id="KW-1185">Reference proteome</keyword>
<sequence length="397" mass="42852">MKTLTHQRMAMLTSVYVPAPIVLTAHSGGLVEVGNCPYRLIRPVLVACQPDQLAHIEDCSPHLMLDSDEIWKIHLARDFPNEPSLPSSGPTELTSTGIDTSQEGDNHGPDDDQIREVDIPVNRLHYFKTRLAKEEALASASARLREKVQASRSDSQKRKAIFTGQTDYGIGSKKKKLTGSKSWGNYTPAGKTLAEKARQQVKKSAAVYANAVRAKATSTSSSTTSTSTPRANPRVMNGSARPTNNIPIFSIRKPLGKSPAPTCILRPQSTVQPVIKVVKKPSPSTGDPSSSSLGLTDSDNTSSTVIKPTPFPKPKPKLTPIKGPLTSDLIRRSVPPSNKPCLPLPASSSNLNRTISHSSSSTTTTKTSSLFMPKKRKPPPQLPLKSLIFSRPDNSST</sequence>
<dbReference type="InterPro" id="IPR051870">
    <property type="entry name" value="Elongin-A_domain"/>
</dbReference>
<organism evidence="2 3">
    <name type="scientific">Puccinia striiformis</name>
    <dbReference type="NCBI Taxonomy" id="27350"/>
    <lineage>
        <taxon>Eukaryota</taxon>
        <taxon>Fungi</taxon>
        <taxon>Dikarya</taxon>
        <taxon>Basidiomycota</taxon>
        <taxon>Pucciniomycotina</taxon>
        <taxon>Pucciniomycetes</taxon>
        <taxon>Pucciniales</taxon>
        <taxon>Pucciniaceae</taxon>
        <taxon>Puccinia</taxon>
    </lineage>
</organism>
<evidence type="ECO:0008006" key="4">
    <source>
        <dbReference type="Google" id="ProtNLM"/>
    </source>
</evidence>
<dbReference type="Proteomes" id="UP000238274">
    <property type="component" value="Unassembled WGS sequence"/>
</dbReference>
<dbReference type="EMBL" id="PKSM01000097">
    <property type="protein sequence ID" value="POW13427.1"/>
    <property type="molecule type" value="Genomic_DNA"/>
</dbReference>
<reference evidence="3" key="2">
    <citation type="journal article" date="2018" name="BMC Genomics">
        <title>Genomic insights into host adaptation between the wheat stripe rust pathogen (Puccinia striiformis f. sp. tritici) and the barley stripe rust pathogen (Puccinia striiformis f. sp. hordei).</title>
        <authorList>
            <person name="Xia C."/>
            <person name="Wang M."/>
            <person name="Yin C."/>
            <person name="Cornejo O.E."/>
            <person name="Hulbert S.H."/>
            <person name="Chen X."/>
        </authorList>
    </citation>
    <scope>NUCLEOTIDE SEQUENCE [LARGE SCALE GENOMIC DNA]</scope>
    <source>
        <strain evidence="3">93TX-2</strain>
    </source>
</reference>
<feature type="compositionally biased region" description="Polar residues" evidence="1">
    <location>
        <begin position="84"/>
        <end position="103"/>
    </location>
</feature>
<dbReference type="InterPro" id="IPR010684">
    <property type="entry name" value="RNA_pol_II_trans_fac_SIII_A"/>
</dbReference>
<feature type="compositionally biased region" description="Low complexity" evidence="1">
    <location>
        <begin position="215"/>
        <end position="228"/>
    </location>
</feature>
<reference evidence="3" key="3">
    <citation type="journal article" date="2018" name="Mol. Plant Microbe Interact.">
        <title>Genome sequence resources for the wheat stripe rust pathogen (Puccinia striiformis f. sp. tritici) and the barley stripe rust pathogen (Puccinia striiformis f. sp. hordei).</title>
        <authorList>
            <person name="Xia C."/>
            <person name="Wang M."/>
            <person name="Yin C."/>
            <person name="Cornejo O.E."/>
            <person name="Hulbert S.H."/>
            <person name="Chen X."/>
        </authorList>
    </citation>
    <scope>NUCLEOTIDE SEQUENCE [LARGE SCALE GENOMIC DNA]</scope>
    <source>
        <strain evidence="3">93TX-2</strain>
    </source>
</reference>
<protein>
    <recommendedName>
        <fullName evidence="4">Elongin-A</fullName>
    </recommendedName>
</protein>
<evidence type="ECO:0000313" key="2">
    <source>
        <dbReference type="EMBL" id="POW13427.1"/>
    </source>
</evidence>
<feature type="compositionally biased region" description="Low complexity" evidence="1">
    <location>
        <begin position="281"/>
        <end position="308"/>
    </location>
</feature>
<dbReference type="VEuPathDB" id="FungiDB:PSHT_07700"/>
<dbReference type="GO" id="GO:0070449">
    <property type="term" value="C:elongin complex"/>
    <property type="evidence" value="ECO:0007669"/>
    <property type="project" value="InterPro"/>
</dbReference>
<feature type="region of interest" description="Disordered" evidence="1">
    <location>
        <begin position="215"/>
        <end position="246"/>
    </location>
</feature>
<dbReference type="AlphaFoldDB" id="A0A2S4VVC9"/>
<dbReference type="GO" id="GO:0006368">
    <property type="term" value="P:transcription elongation by RNA polymerase II"/>
    <property type="evidence" value="ECO:0007669"/>
    <property type="project" value="InterPro"/>
</dbReference>
<dbReference type="Pfam" id="PF06881">
    <property type="entry name" value="Elongin_A"/>
    <property type="match status" value="1"/>
</dbReference>